<dbReference type="Proteomes" id="UP001157034">
    <property type="component" value="Unassembled WGS sequence"/>
</dbReference>
<feature type="transmembrane region" description="Helical" evidence="1">
    <location>
        <begin position="16"/>
        <end position="41"/>
    </location>
</feature>
<protein>
    <recommendedName>
        <fullName evidence="4">Potassium-transporting ATPase subunit B</fullName>
    </recommendedName>
</protein>
<dbReference type="InterPro" id="IPR006391">
    <property type="entry name" value="P-type_ATPase_bsu_IA"/>
</dbReference>
<evidence type="ECO:0000313" key="3">
    <source>
        <dbReference type="Proteomes" id="UP001157034"/>
    </source>
</evidence>
<accession>A0ABQ6K815</accession>
<gene>
    <name evidence="2" type="ORF">GCM10025881_36310</name>
</gene>
<comment type="caution">
    <text evidence="2">The sequence shown here is derived from an EMBL/GenBank/DDBJ whole genome shotgun (WGS) entry which is preliminary data.</text>
</comment>
<sequence>MGYRPRPAASILGRNLAIYGLGGLVAPFIGIKLIDLVVTLIPGF</sequence>
<keyword evidence="1" id="KW-1133">Transmembrane helix</keyword>
<dbReference type="PANTHER" id="PTHR43743">
    <property type="entry name" value="POTASSIUM-TRANSPORTING ATPASE ATP-BINDING SUBUNIT"/>
    <property type="match status" value="1"/>
</dbReference>
<dbReference type="EMBL" id="BSVB01000001">
    <property type="protein sequence ID" value="GMA96807.1"/>
    <property type="molecule type" value="Genomic_DNA"/>
</dbReference>
<reference evidence="3" key="1">
    <citation type="journal article" date="2019" name="Int. J. Syst. Evol. Microbiol.">
        <title>The Global Catalogue of Microorganisms (GCM) 10K type strain sequencing project: providing services to taxonomists for standard genome sequencing and annotation.</title>
        <authorList>
            <consortium name="The Broad Institute Genomics Platform"/>
            <consortium name="The Broad Institute Genome Sequencing Center for Infectious Disease"/>
            <person name="Wu L."/>
            <person name="Ma J."/>
        </authorList>
    </citation>
    <scope>NUCLEOTIDE SEQUENCE [LARGE SCALE GENOMIC DNA]</scope>
    <source>
        <strain evidence="3">NBRC 108894</strain>
    </source>
</reference>
<keyword evidence="3" id="KW-1185">Reference proteome</keyword>
<proteinExistence type="predicted"/>
<organism evidence="2 3">
    <name type="scientific">Pseudolysinimonas kribbensis</name>
    <dbReference type="NCBI Taxonomy" id="433641"/>
    <lineage>
        <taxon>Bacteria</taxon>
        <taxon>Bacillati</taxon>
        <taxon>Actinomycetota</taxon>
        <taxon>Actinomycetes</taxon>
        <taxon>Micrococcales</taxon>
        <taxon>Microbacteriaceae</taxon>
        <taxon>Pseudolysinimonas</taxon>
    </lineage>
</organism>
<evidence type="ECO:0008006" key="4">
    <source>
        <dbReference type="Google" id="ProtNLM"/>
    </source>
</evidence>
<evidence type="ECO:0000313" key="2">
    <source>
        <dbReference type="EMBL" id="GMA96807.1"/>
    </source>
</evidence>
<name>A0ABQ6K815_9MICO</name>
<keyword evidence="1" id="KW-0472">Membrane</keyword>
<dbReference type="PANTHER" id="PTHR43743:SF1">
    <property type="entry name" value="POTASSIUM-TRANSPORTING ATPASE ATP-BINDING SUBUNIT"/>
    <property type="match status" value="1"/>
</dbReference>
<keyword evidence="1" id="KW-0812">Transmembrane</keyword>
<evidence type="ECO:0000256" key="1">
    <source>
        <dbReference type="SAM" id="Phobius"/>
    </source>
</evidence>